<dbReference type="CDD" id="cd08899">
    <property type="entry name" value="SRPBCC_CalC_Aha1-like_6"/>
    <property type="match status" value="1"/>
</dbReference>
<reference evidence="4" key="1">
    <citation type="submission" date="2019-09" db="EMBL/GenBank/DDBJ databases">
        <title>Mumia zhuanghuii sp. nov. isolated from the intestinal contents of plateau pika (Ochotona curzoniae) in the Qinghai-Tibet plateau of China.</title>
        <authorList>
            <person name="Tian Z."/>
        </authorList>
    </citation>
    <scope>NUCLEOTIDE SEQUENCE [LARGE SCALE GENOMIC DNA]</scope>
    <source>
        <strain evidence="4">L-031</strain>
    </source>
</reference>
<dbReference type="EMBL" id="CP044232">
    <property type="protein sequence ID" value="QEW04999.1"/>
    <property type="molecule type" value="Genomic_DNA"/>
</dbReference>
<proteinExistence type="inferred from homology"/>
<organism evidence="3 4">
    <name type="scientific">Microbacterium lushaniae</name>
    <dbReference type="NCBI Taxonomy" id="2614639"/>
    <lineage>
        <taxon>Bacteria</taxon>
        <taxon>Bacillati</taxon>
        <taxon>Actinomycetota</taxon>
        <taxon>Actinomycetes</taxon>
        <taxon>Micrococcales</taxon>
        <taxon>Microbacteriaceae</taxon>
        <taxon>Microbacterium</taxon>
    </lineage>
</organism>
<dbReference type="Pfam" id="PF08327">
    <property type="entry name" value="AHSA1"/>
    <property type="match status" value="1"/>
</dbReference>
<dbReference type="InterPro" id="IPR023393">
    <property type="entry name" value="START-like_dom_sf"/>
</dbReference>
<dbReference type="InterPro" id="IPR013538">
    <property type="entry name" value="ASHA1/2-like_C"/>
</dbReference>
<dbReference type="AlphaFoldDB" id="A0A5J6L8M9"/>
<dbReference type="SUPFAM" id="SSF55961">
    <property type="entry name" value="Bet v1-like"/>
    <property type="match status" value="1"/>
</dbReference>
<dbReference type="Gene3D" id="3.30.530.20">
    <property type="match status" value="1"/>
</dbReference>
<evidence type="ECO:0000256" key="1">
    <source>
        <dbReference type="ARBA" id="ARBA00006817"/>
    </source>
</evidence>
<evidence type="ECO:0000259" key="2">
    <source>
        <dbReference type="Pfam" id="PF08327"/>
    </source>
</evidence>
<accession>A0A5J6L8M9</accession>
<evidence type="ECO:0000313" key="3">
    <source>
        <dbReference type="EMBL" id="QEW04999.1"/>
    </source>
</evidence>
<dbReference type="KEGG" id="mlz:F6J85_17180"/>
<protein>
    <submittedName>
        <fullName evidence="3">SRPBCC family protein</fullName>
    </submittedName>
</protein>
<comment type="similarity">
    <text evidence="1">Belongs to the AHA1 family.</text>
</comment>
<name>A0A5J6L8M9_9MICO</name>
<dbReference type="Proteomes" id="UP000325516">
    <property type="component" value="Chromosome"/>
</dbReference>
<sequence>MNGPLGREVRLHRRFHAPMDAVWAAMTESARLERWIGRWEGDPATGTITFYMTAEGEDVEGQEFRIQECVPPQRFRAETRTGSNLWQVRFDLQDEGGTTRLTFAQALGSDDPAMMGPGWEYYLDRLGATLSGGDLQEIRFEQYHPAMCDHYAG</sequence>
<feature type="domain" description="Activator of Hsp90 ATPase homologue 1/2-like C-terminal" evidence="2">
    <location>
        <begin position="17"/>
        <end position="130"/>
    </location>
</feature>
<evidence type="ECO:0000313" key="4">
    <source>
        <dbReference type="Proteomes" id="UP000325516"/>
    </source>
</evidence>
<gene>
    <name evidence="3" type="ORF">F6J85_17180</name>
</gene>
<keyword evidence="4" id="KW-1185">Reference proteome</keyword>